<proteinExistence type="inferred from homology"/>
<name>A0A6M8HJK0_9PROT</name>
<feature type="transmembrane region" description="Helical" evidence="11">
    <location>
        <begin position="207"/>
        <end position="228"/>
    </location>
</feature>
<dbReference type="InterPro" id="IPR018229">
    <property type="entry name" value="Rhodopsin_retinal_BS"/>
</dbReference>
<evidence type="ECO:0000256" key="4">
    <source>
        <dbReference type="ARBA" id="ARBA00022606"/>
    </source>
</evidence>
<keyword evidence="9 11" id="KW-0472">Membrane</keyword>
<dbReference type="EMBL" id="CP053708">
    <property type="protein sequence ID" value="QKE88918.1"/>
    <property type="molecule type" value="Genomic_DNA"/>
</dbReference>
<sequence length="252" mass="27581">MSASGWLWLTTAIMLIGGLGILLTGKRRTKAEELQTVLHGIVPIIAACSYFAMATGQGAVILPFHTAAAPIDGTRIFYFARYIDWAFTTPLLLVSLAYTAMHAGSKRTGAIVGIVLADVVMIVTSFFFGASEIPSLKWIWFLISCVAFIGVYYVIWVSLMQANHEERDDVQTVYRRNAMILSVIWLIYPLVLLVSPDGLYVVSDTAAIVFILILDVAAKVVYGFMSIASDTKITDRDLSEVYTAPVAGRAAR</sequence>
<dbReference type="Gene3D" id="1.20.1070.10">
    <property type="entry name" value="Rhodopsin 7-helix transmembrane proteins"/>
    <property type="match status" value="1"/>
</dbReference>
<evidence type="ECO:0000256" key="5">
    <source>
        <dbReference type="ARBA" id="ARBA00022692"/>
    </source>
</evidence>
<keyword evidence="5 11" id="KW-0812">Transmembrane</keyword>
<evidence type="ECO:0000313" key="13">
    <source>
        <dbReference type="Proteomes" id="UP000500767"/>
    </source>
</evidence>
<evidence type="ECO:0000256" key="10">
    <source>
        <dbReference type="ARBA" id="ARBA00023170"/>
    </source>
</evidence>
<dbReference type="GO" id="GO:0007602">
    <property type="term" value="P:phototransduction"/>
    <property type="evidence" value="ECO:0007669"/>
    <property type="project" value="UniProtKB-KW"/>
</dbReference>
<comment type="subcellular location">
    <subcellularLocation>
        <location evidence="1">Membrane</location>
        <topology evidence="1">Multi-pass membrane protein</topology>
    </subcellularLocation>
</comment>
<dbReference type="RefSeq" id="WP_171836151.1">
    <property type="nucleotide sequence ID" value="NZ_CP053708.1"/>
</dbReference>
<keyword evidence="4" id="KW-0716">Sensory transduction</keyword>
<dbReference type="InterPro" id="IPR001425">
    <property type="entry name" value="Arc/bac/fun_rhodopsins"/>
</dbReference>
<dbReference type="PANTHER" id="PTHR28286:SF2">
    <property type="entry name" value="BACTERIORHODOPSIN _OPSIN, NOPA (EUROFUNG)"/>
    <property type="match status" value="1"/>
</dbReference>
<keyword evidence="3" id="KW-0600">Photoreceptor protein</keyword>
<evidence type="ECO:0000313" key="12">
    <source>
        <dbReference type="EMBL" id="QKE88918.1"/>
    </source>
</evidence>
<dbReference type="GO" id="GO:0005216">
    <property type="term" value="F:monoatomic ion channel activity"/>
    <property type="evidence" value="ECO:0007669"/>
    <property type="project" value="InterPro"/>
</dbReference>
<feature type="transmembrane region" description="Helical" evidence="11">
    <location>
        <begin position="110"/>
        <end position="130"/>
    </location>
</feature>
<protein>
    <submittedName>
        <fullName evidence="12">Bacteriorhodopsin</fullName>
    </submittedName>
</protein>
<evidence type="ECO:0000256" key="8">
    <source>
        <dbReference type="ARBA" id="ARBA00022991"/>
    </source>
</evidence>
<feature type="transmembrane region" description="Helical" evidence="11">
    <location>
        <begin position="76"/>
        <end position="98"/>
    </location>
</feature>
<keyword evidence="7 11" id="KW-1133">Transmembrane helix</keyword>
<evidence type="ECO:0000256" key="3">
    <source>
        <dbReference type="ARBA" id="ARBA00022543"/>
    </source>
</evidence>
<keyword evidence="13" id="KW-1185">Reference proteome</keyword>
<feature type="transmembrane region" description="Helical" evidence="11">
    <location>
        <begin position="178"/>
        <end position="195"/>
    </location>
</feature>
<dbReference type="KEGG" id="lck:HN018_01615"/>
<feature type="transmembrane region" description="Helical" evidence="11">
    <location>
        <begin position="6"/>
        <end position="25"/>
    </location>
</feature>
<organism evidence="12 13">
    <name type="scientific">Lichenicola cladoniae</name>
    <dbReference type="NCBI Taxonomy" id="1484109"/>
    <lineage>
        <taxon>Bacteria</taxon>
        <taxon>Pseudomonadati</taxon>
        <taxon>Pseudomonadota</taxon>
        <taxon>Alphaproteobacteria</taxon>
        <taxon>Acetobacterales</taxon>
        <taxon>Acetobacteraceae</taxon>
        <taxon>Lichenicola</taxon>
    </lineage>
</organism>
<gene>
    <name evidence="12" type="ORF">HN018_01615</name>
</gene>
<reference evidence="12 13" key="1">
    <citation type="journal article" date="2014" name="World J. Microbiol. Biotechnol.">
        <title>Biodiversity and physiological characteristics of Antarctic and Arctic lichens-associated bacteria.</title>
        <authorList>
            <person name="Lee Y.M."/>
            <person name="Kim E.H."/>
            <person name="Lee H.K."/>
            <person name="Hong S.G."/>
        </authorList>
    </citation>
    <scope>NUCLEOTIDE SEQUENCE [LARGE SCALE GENOMIC DNA]</scope>
    <source>
        <strain evidence="12 13">PAMC 26569</strain>
    </source>
</reference>
<keyword evidence="8" id="KW-0157">Chromophore</keyword>
<evidence type="ECO:0000256" key="6">
    <source>
        <dbReference type="ARBA" id="ARBA00022925"/>
    </source>
</evidence>
<comment type="similarity">
    <text evidence="2">Belongs to the archaeal/bacterial/fungal opsin family.</text>
</comment>
<dbReference type="GO" id="GO:0016020">
    <property type="term" value="C:membrane"/>
    <property type="evidence" value="ECO:0007669"/>
    <property type="project" value="UniProtKB-SubCell"/>
</dbReference>
<dbReference type="PRINTS" id="PR00251">
    <property type="entry name" value="BACTRLOPSIN"/>
</dbReference>
<feature type="transmembrane region" description="Helical" evidence="11">
    <location>
        <begin position="136"/>
        <end position="157"/>
    </location>
</feature>
<feature type="transmembrane region" description="Helical" evidence="11">
    <location>
        <begin position="37"/>
        <end position="64"/>
    </location>
</feature>
<keyword evidence="10" id="KW-0675">Receptor</keyword>
<dbReference type="GO" id="GO:0009881">
    <property type="term" value="F:photoreceptor activity"/>
    <property type="evidence" value="ECO:0007669"/>
    <property type="project" value="UniProtKB-KW"/>
</dbReference>
<dbReference type="SMART" id="SM01021">
    <property type="entry name" value="Bac_rhodopsin"/>
    <property type="match status" value="1"/>
</dbReference>
<keyword evidence="6" id="KW-0681">Retinal protein</keyword>
<accession>A0A6M8HJK0</accession>
<evidence type="ECO:0000256" key="2">
    <source>
        <dbReference type="ARBA" id="ARBA00008130"/>
    </source>
</evidence>
<dbReference type="SUPFAM" id="SSF81321">
    <property type="entry name" value="Family A G protein-coupled receptor-like"/>
    <property type="match status" value="1"/>
</dbReference>
<evidence type="ECO:0000256" key="11">
    <source>
        <dbReference type="SAM" id="Phobius"/>
    </source>
</evidence>
<dbReference type="Proteomes" id="UP000500767">
    <property type="component" value="Chromosome"/>
</dbReference>
<evidence type="ECO:0000256" key="9">
    <source>
        <dbReference type="ARBA" id="ARBA00023136"/>
    </source>
</evidence>
<dbReference type="PANTHER" id="PTHR28286">
    <property type="match status" value="1"/>
</dbReference>
<dbReference type="PROSITE" id="PS00950">
    <property type="entry name" value="BACTERIAL_OPSIN_1"/>
    <property type="match status" value="1"/>
</dbReference>
<dbReference type="AlphaFoldDB" id="A0A6M8HJK0"/>
<evidence type="ECO:0000256" key="7">
    <source>
        <dbReference type="ARBA" id="ARBA00022989"/>
    </source>
</evidence>
<dbReference type="Pfam" id="PF01036">
    <property type="entry name" value="Bac_rhodopsin"/>
    <property type="match status" value="1"/>
</dbReference>
<evidence type="ECO:0000256" key="1">
    <source>
        <dbReference type="ARBA" id="ARBA00004141"/>
    </source>
</evidence>